<reference evidence="6" key="1">
    <citation type="journal article" date="2020" name="mSystems">
        <title>Genome- and Community-Level Interaction Insights into Carbon Utilization and Element Cycling Functions of Hydrothermarchaeota in Hydrothermal Sediment.</title>
        <authorList>
            <person name="Zhou Z."/>
            <person name="Liu Y."/>
            <person name="Xu W."/>
            <person name="Pan J."/>
            <person name="Luo Z.H."/>
            <person name="Li M."/>
        </authorList>
    </citation>
    <scope>NUCLEOTIDE SEQUENCE [LARGE SCALE GENOMIC DNA]</scope>
    <source>
        <strain evidence="6">HyVt-76</strain>
    </source>
</reference>
<evidence type="ECO:0000256" key="1">
    <source>
        <dbReference type="ARBA" id="ARBA00009369"/>
    </source>
</evidence>
<sequence>AAVITSEGLVGRVVEVSPPFAICQILLDPSARVSVRIQRNREVGVISWDGELGLKLNYIPNTIEVLEGDILFTSGLSQIYPPGIKIGVVSSIEKDHNEMFQKIRVQPSVDFNALEEVFIIEMEPLLDETRN</sequence>
<dbReference type="InterPro" id="IPR055342">
    <property type="entry name" value="MreC_beta-barrel_core"/>
</dbReference>
<evidence type="ECO:0000259" key="5">
    <source>
        <dbReference type="Pfam" id="PF04085"/>
    </source>
</evidence>
<dbReference type="GO" id="GO:0008360">
    <property type="term" value="P:regulation of cell shape"/>
    <property type="evidence" value="ECO:0007669"/>
    <property type="project" value="UniProtKB-KW"/>
</dbReference>
<dbReference type="InterPro" id="IPR007221">
    <property type="entry name" value="MreC"/>
</dbReference>
<dbReference type="PANTHER" id="PTHR34138:SF1">
    <property type="entry name" value="CELL SHAPE-DETERMINING PROTEIN MREC"/>
    <property type="match status" value="1"/>
</dbReference>
<dbReference type="Gene3D" id="2.40.10.340">
    <property type="entry name" value="Rod shape-determining protein MreC, domain 1"/>
    <property type="match status" value="1"/>
</dbReference>
<proteinExistence type="inferred from homology"/>
<gene>
    <name evidence="6" type="ORF">ENL21_03795</name>
</gene>
<protein>
    <recommendedName>
        <fullName evidence="2">Cell shape-determining protein MreC</fullName>
    </recommendedName>
    <alternativeName>
        <fullName evidence="4">Cell shape protein MreC</fullName>
    </alternativeName>
</protein>
<organism evidence="6">
    <name type="scientific">Caldithrix abyssi</name>
    <dbReference type="NCBI Taxonomy" id="187145"/>
    <lineage>
        <taxon>Bacteria</taxon>
        <taxon>Pseudomonadati</taxon>
        <taxon>Calditrichota</taxon>
        <taxon>Calditrichia</taxon>
        <taxon>Calditrichales</taxon>
        <taxon>Calditrichaceae</taxon>
        <taxon>Caldithrix</taxon>
    </lineage>
</organism>
<dbReference type="AlphaFoldDB" id="A0A7V5H2X8"/>
<name>A0A7V5H2X8_CALAY</name>
<keyword evidence="3" id="KW-0133">Cell shape</keyword>
<evidence type="ECO:0000256" key="2">
    <source>
        <dbReference type="ARBA" id="ARBA00013855"/>
    </source>
</evidence>
<dbReference type="Gene3D" id="2.40.10.350">
    <property type="entry name" value="Rod shape-determining protein MreC, domain 2"/>
    <property type="match status" value="1"/>
</dbReference>
<comment type="similarity">
    <text evidence="1">Belongs to the MreC family.</text>
</comment>
<comment type="caution">
    <text evidence="6">The sequence shown here is derived from an EMBL/GenBank/DDBJ whole genome shotgun (WGS) entry which is preliminary data.</text>
</comment>
<dbReference type="InterPro" id="IPR042177">
    <property type="entry name" value="Cell/Rod_1"/>
</dbReference>
<feature type="domain" description="Rod shape-determining protein MreC beta-barrel core" evidence="5">
    <location>
        <begin position="2"/>
        <end position="121"/>
    </location>
</feature>
<dbReference type="GO" id="GO:0005886">
    <property type="term" value="C:plasma membrane"/>
    <property type="evidence" value="ECO:0007669"/>
    <property type="project" value="TreeGrafter"/>
</dbReference>
<dbReference type="Proteomes" id="UP000886111">
    <property type="component" value="Unassembled WGS sequence"/>
</dbReference>
<evidence type="ECO:0000256" key="4">
    <source>
        <dbReference type="ARBA" id="ARBA00032089"/>
    </source>
</evidence>
<dbReference type="InterPro" id="IPR042175">
    <property type="entry name" value="Cell/Rod_MreC_2"/>
</dbReference>
<evidence type="ECO:0000313" key="6">
    <source>
        <dbReference type="EMBL" id="HHE54879.1"/>
    </source>
</evidence>
<dbReference type="Pfam" id="PF04085">
    <property type="entry name" value="MreC"/>
    <property type="match status" value="1"/>
</dbReference>
<accession>A0A7V5H2X8</accession>
<dbReference type="EMBL" id="DRTD01000277">
    <property type="protein sequence ID" value="HHE54879.1"/>
    <property type="molecule type" value="Genomic_DNA"/>
</dbReference>
<dbReference type="PANTHER" id="PTHR34138">
    <property type="entry name" value="CELL SHAPE-DETERMINING PROTEIN MREC"/>
    <property type="match status" value="1"/>
</dbReference>
<feature type="non-terminal residue" evidence="6">
    <location>
        <position position="1"/>
    </location>
</feature>
<evidence type="ECO:0000256" key="3">
    <source>
        <dbReference type="ARBA" id="ARBA00022960"/>
    </source>
</evidence>